<gene>
    <name evidence="11" type="ORF">EGW08_003921</name>
</gene>
<dbReference type="InterPro" id="IPR002659">
    <property type="entry name" value="Glyco_trans_31"/>
</dbReference>
<evidence type="ECO:0000256" key="5">
    <source>
        <dbReference type="ARBA" id="ARBA00022692"/>
    </source>
</evidence>
<proteinExistence type="inferred from homology"/>
<evidence type="ECO:0000256" key="3">
    <source>
        <dbReference type="ARBA" id="ARBA00022676"/>
    </source>
</evidence>
<keyword evidence="6" id="KW-0735">Signal-anchor</keyword>
<comment type="subcellular location">
    <subcellularLocation>
        <location evidence="1 10">Golgi apparatus membrane</location>
        <topology evidence="1 10">Single-pass type II membrane protein</topology>
    </subcellularLocation>
</comment>
<keyword evidence="9" id="KW-0472">Membrane</keyword>
<dbReference type="Gene3D" id="3.90.550.50">
    <property type="match status" value="1"/>
</dbReference>
<evidence type="ECO:0000256" key="7">
    <source>
        <dbReference type="ARBA" id="ARBA00022989"/>
    </source>
</evidence>
<evidence type="ECO:0000256" key="6">
    <source>
        <dbReference type="ARBA" id="ARBA00022968"/>
    </source>
</evidence>
<dbReference type="EC" id="2.4.1.-" evidence="10"/>
<dbReference type="GO" id="GO:0000139">
    <property type="term" value="C:Golgi membrane"/>
    <property type="evidence" value="ECO:0007669"/>
    <property type="project" value="UniProtKB-SubCell"/>
</dbReference>
<dbReference type="GO" id="GO:0006493">
    <property type="term" value="P:protein O-linked glycosylation"/>
    <property type="evidence" value="ECO:0007669"/>
    <property type="project" value="TreeGrafter"/>
</dbReference>
<dbReference type="OrthoDB" id="2139606at2759"/>
<evidence type="ECO:0000256" key="4">
    <source>
        <dbReference type="ARBA" id="ARBA00022679"/>
    </source>
</evidence>
<keyword evidence="4" id="KW-0808">Transferase</keyword>
<evidence type="ECO:0000256" key="8">
    <source>
        <dbReference type="ARBA" id="ARBA00023034"/>
    </source>
</evidence>
<evidence type="ECO:0000313" key="11">
    <source>
        <dbReference type="EMBL" id="RUS88350.1"/>
    </source>
</evidence>
<reference evidence="11 12" key="1">
    <citation type="submission" date="2019-01" db="EMBL/GenBank/DDBJ databases">
        <title>A draft genome assembly of the solar-powered sea slug Elysia chlorotica.</title>
        <authorList>
            <person name="Cai H."/>
            <person name="Li Q."/>
            <person name="Fang X."/>
            <person name="Li J."/>
            <person name="Curtis N.E."/>
            <person name="Altenburger A."/>
            <person name="Shibata T."/>
            <person name="Feng M."/>
            <person name="Maeda T."/>
            <person name="Schwartz J.A."/>
            <person name="Shigenobu S."/>
            <person name="Lundholm N."/>
            <person name="Nishiyama T."/>
            <person name="Yang H."/>
            <person name="Hasebe M."/>
            <person name="Li S."/>
            <person name="Pierce S.K."/>
            <person name="Wang J."/>
        </authorList>
    </citation>
    <scope>NUCLEOTIDE SEQUENCE [LARGE SCALE GENOMIC DNA]</scope>
    <source>
        <strain evidence="11">EC2010</strain>
        <tissue evidence="11">Whole organism of an adult</tissue>
    </source>
</reference>
<dbReference type="Proteomes" id="UP000271974">
    <property type="component" value="Unassembled WGS sequence"/>
</dbReference>
<keyword evidence="3 10" id="KW-0328">Glycosyltransferase</keyword>
<comment type="caution">
    <text evidence="11">The sequence shown here is derived from an EMBL/GenBank/DDBJ whole genome shotgun (WGS) entry which is preliminary data.</text>
</comment>
<protein>
    <recommendedName>
        <fullName evidence="10">Hexosyltransferase</fullName>
        <ecNumber evidence="10">2.4.1.-</ecNumber>
    </recommendedName>
</protein>
<organism evidence="11 12">
    <name type="scientific">Elysia chlorotica</name>
    <name type="common">Eastern emerald elysia</name>
    <name type="synonym">Sea slug</name>
    <dbReference type="NCBI Taxonomy" id="188477"/>
    <lineage>
        <taxon>Eukaryota</taxon>
        <taxon>Metazoa</taxon>
        <taxon>Spiralia</taxon>
        <taxon>Lophotrochozoa</taxon>
        <taxon>Mollusca</taxon>
        <taxon>Gastropoda</taxon>
        <taxon>Heterobranchia</taxon>
        <taxon>Euthyneura</taxon>
        <taxon>Panpulmonata</taxon>
        <taxon>Sacoglossa</taxon>
        <taxon>Placobranchoidea</taxon>
        <taxon>Plakobranchidae</taxon>
        <taxon>Elysia</taxon>
    </lineage>
</organism>
<sequence length="314" mass="36452">MTNPDFIFNSSQSYFRLRKSKLNALSEALHIPGDHICTVGGQPCVLFVVPSVADYYNAETRVVIRKTWASQFYGKNWLQTSNQRIAFFFGSLGLSAEMRKMLEIESKKYGDIVVAEYNDSYENLSYKMVKIISWVNVFCQGLEIMVKVDMDTFVNVDLLLTLAQTIPAETHPIYVFGHKHELKYPTVVRLGKWAVPEAVYHFHHFPEYIYGHSYVISGPAVKLLAESFPYFPIIPNEDVFITGVMSVVLNITRFHHTSFAHPRERRKWSSIMQNLYVTAIVNDEFRLKFFELFQARRVSKIRCKTLKCIFHYSL</sequence>
<dbReference type="PANTHER" id="PTHR11214:SF378">
    <property type="entry name" value="BETA-1,3-GALACTOSYLTRANSFERASE 4"/>
    <property type="match status" value="1"/>
</dbReference>
<evidence type="ECO:0000256" key="9">
    <source>
        <dbReference type="ARBA" id="ARBA00023136"/>
    </source>
</evidence>
<keyword evidence="7" id="KW-1133">Transmembrane helix</keyword>
<comment type="similarity">
    <text evidence="2 10">Belongs to the glycosyltransferase 31 family.</text>
</comment>
<keyword evidence="5" id="KW-0812">Transmembrane</keyword>
<evidence type="ECO:0000256" key="1">
    <source>
        <dbReference type="ARBA" id="ARBA00004323"/>
    </source>
</evidence>
<keyword evidence="8 10" id="KW-0333">Golgi apparatus</keyword>
<keyword evidence="12" id="KW-1185">Reference proteome</keyword>
<evidence type="ECO:0000313" key="12">
    <source>
        <dbReference type="Proteomes" id="UP000271974"/>
    </source>
</evidence>
<name>A0A433U3I8_ELYCH</name>
<accession>A0A433U3I8</accession>
<dbReference type="GO" id="GO:0016758">
    <property type="term" value="F:hexosyltransferase activity"/>
    <property type="evidence" value="ECO:0007669"/>
    <property type="project" value="InterPro"/>
</dbReference>
<dbReference type="PANTHER" id="PTHR11214">
    <property type="entry name" value="BETA-1,3-N-ACETYLGLUCOSAMINYLTRANSFERASE"/>
    <property type="match status" value="1"/>
</dbReference>
<dbReference type="EMBL" id="RQTK01000086">
    <property type="protein sequence ID" value="RUS88350.1"/>
    <property type="molecule type" value="Genomic_DNA"/>
</dbReference>
<evidence type="ECO:0000256" key="2">
    <source>
        <dbReference type="ARBA" id="ARBA00008661"/>
    </source>
</evidence>
<dbReference type="Pfam" id="PF01762">
    <property type="entry name" value="Galactosyl_T"/>
    <property type="match status" value="1"/>
</dbReference>
<dbReference type="AlphaFoldDB" id="A0A433U3I8"/>
<evidence type="ECO:0000256" key="10">
    <source>
        <dbReference type="RuleBase" id="RU363063"/>
    </source>
</evidence>